<dbReference type="Proteomes" id="UP000805193">
    <property type="component" value="Unassembled WGS sequence"/>
</dbReference>
<name>A0AC60PRI1_IXOPE</name>
<evidence type="ECO:0000313" key="2">
    <source>
        <dbReference type="Proteomes" id="UP000805193"/>
    </source>
</evidence>
<reference evidence="1 2" key="1">
    <citation type="journal article" date="2020" name="Cell">
        <title>Large-Scale Comparative Analyses of Tick Genomes Elucidate Their Genetic Diversity and Vector Capacities.</title>
        <authorList>
            <consortium name="Tick Genome and Microbiome Consortium (TIGMIC)"/>
            <person name="Jia N."/>
            <person name="Wang J."/>
            <person name="Shi W."/>
            <person name="Du L."/>
            <person name="Sun Y."/>
            <person name="Zhan W."/>
            <person name="Jiang J.F."/>
            <person name="Wang Q."/>
            <person name="Zhang B."/>
            <person name="Ji P."/>
            <person name="Bell-Sakyi L."/>
            <person name="Cui X.M."/>
            <person name="Yuan T.T."/>
            <person name="Jiang B.G."/>
            <person name="Yang W.F."/>
            <person name="Lam T.T."/>
            <person name="Chang Q.C."/>
            <person name="Ding S.J."/>
            <person name="Wang X.J."/>
            <person name="Zhu J.G."/>
            <person name="Ruan X.D."/>
            <person name="Zhao L."/>
            <person name="Wei J.T."/>
            <person name="Ye R.Z."/>
            <person name="Que T.C."/>
            <person name="Du C.H."/>
            <person name="Zhou Y.H."/>
            <person name="Cheng J.X."/>
            <person name="Dai P.F."/>
            <person name="Guo W.B."/>
            <person name="Han X.H."/>
            <person name="Huang E.J."/>
            <person name="Li L.F."/>
            <person name="Wei W."/>
            <person name="Gao Y.C."/>
            <person name="Liu J.Z."/>
            <person name="Shao H.Z."/>
            <person name="Wang X."/>
            <person name="Wang C.C."/>
            <person name="Yang T.C."/>
            <person name="Huo Q.B."/>
            <person name="Li W."/>
            <person name="Chen H.Y."/>
            <person name="Chen S.E."/>
            <person name="Zhou L.G."/>
            <person name="Ni X.B."/>
            <person name="Tian J.H."/>
            <person name="Sheng Y."/>
            <person name="Liu T."/>
            <person name="Pan Y.S."/>
            <person name="Xia L.Y."/>
            <person name="Li J."/>
            <person name="Zhao F."/>
            <person name="Cao W.C."/>
        </authorList>
    </citation>
    <scope>NUCLEOTIDE SEQUENCE [LARGE SCALE GENOMIC DNA]</scope>
    <source>
        <strain evidence="1">Iper-2018</strain>
    </source>
</reference>
<gene>
    <name evidence="1" type="ORF">HPB47_000636</name>
</gene>
<keyword evidence="2" id="KW-1185">Reference proteome</keyword>
<dbReference type="EMBL" id="JABSTQ010010080">
    <property type="protein sequence ID" value="KAG0423597.1"/>
    <property type="molecule type" value="Genomic_DNA"/>
</dbReference>
<organism evidence="1 2">
    <name type="scientific">Ixodes persulcatus</name>
    <name type="common">Taiga tick</name>
    <dbReference type="NCBI Taxonomy" id="34615"/>
    <lineage>
        <taxon>Eukaryota</taxon>
        <taxon>Metazoa</taxon>
        <taxon>Ecdysozoa</taxon>
        <taxon>Arthropoda</taxon>
        <taxon>Chelicerata</taxon>
        <taxon>Arachnida</taxon>
        <taxon>Acari</taxon>
        <taxon>Parasitiformes</taxon>
        <taxon>Ixodida</taxon>
        <taxon>Ixodoidea</taxon>
        <taxon>Ixodidae</taxon>
        <taxon>Ixodinae</taxon>
        <taxon>Ixodes</taxon>
    </lineage>
</organism>
<accession>A0AC60PRI1</accession>
<evidence type="ECO:0000313" key="1">
    <source>
        <dbReference type="EMBL" id="KAG0423597.1"/>
    </source>
</evidence>
<protein>
    <submittedName>
        <fullName evidence="1">Uncharacterized protein</fullName>
    </submittedName>
</protein>
<sequence>MPTGLGDLHRKANLPSLYATRCDVASVTVSRGKKYEDYFCSLARMRTVLRETLDAADCVASRRQQCIGETRLACAAVPKRSERDDGGRDLKKEIGTDGCRYEK</sequence>
<comment type="caution">
    <text evidence="1">The sequence shown here is derived from an EMBL/GenBank/DDBJ whole genome shotgun (WGS) entry which is preliminary data.</text>
</comment>
<proteinExistence type="predicted"/>